<protein>
    <submittedName>
        <fullName evidence="1">Uncharacterized protein</fullName>
    </submittedName>
</protein>
<dbReference type="OrthoDB" id="10317366at2759"/>
<accession>A0A4Y8D1S1</accession>
<evidence type="ECO:0000313" key="2">
    <source>
        <dbReference type="Proteomes" id="UP000297299"/>
    </source>
</evidence>
<reference evidence="1 2" key="1">
    <citation type="submission" date="2017-11" db="EMBL/GenBank/DDBJ databases">
        <title>Comparative genomics of Botrytis spp.</title>
        <authorList>
            <person name="Valero-Jimenez C.A."/>
            <person name="Tapia P."/>
            <person name="Veloso J."/>
            <person name="Silva-Moreno E."/>
            <person name="Staats M."/>
            <person name="Valdes J.H."/>
            <person name="Van Kan J.A.L."/>
        </authorList>
    </citation>
    <scope>NUCLEOTIDE SEQUENCE [LARGE SCALE GENOMIC DNA]</scope>
    <source>
        <strain evidence="1 2">MUCL2830</strain>
    </source>
</reference>
<dbReference type="EMBL" id="PHWZ01000204">
    <property type="protein sequence ID" value="TEY58645.1"/>
    <property type="molecule type" value="Genomic_DNA"/>
</dbReference>
<organism evidence="1 2">
    <name type="scientific">Botryotinia calthae</name>
    <dbReference type="NCBI Taxonomy" id="38488"/>
    <lineage>
        <taxon>Eukaryota</taxon>
        <taxon>Fungi</taxon>
        <taxon>Dikarya</taxon>
        <taxon>Ascomycota</taxon>
        <taxon>Pezizomycotina</taxon>
        <taxon>Leotiomycetes</taxon>
        <taxon>Helotiales</taxon>
        <taxon>Sclerotiniaceae</taxon>
        <taxon>Botryotinia</taxon>
    </lineage>
</organism>
<dbReference type="Proteomes" id="UP000297299">
    <property type="component" value="Unassembled WGS sequence"/>
</dbReference>
<proteinExistence type="predicted"/>
<sequence>MYHTRQISELKPTVAKFPVAKFIFGISTVPGGPSGRRIEPSPMWIFLPGNLYENPKDLALPANQFTLVRPEILTPTEYHHHMHCTFLEPDVDPVCGIYTVRDMPTIRLAYSAIIIRGQGEVI</sequence>
<name>A0A4Y8D1S1_9HELO</name>
<dbReference type="AlphaFoldDB" id="A0A4Y8D1S1"/>
<comment type="caution">
    <text evidence="1">The sequence shown here is derived from an EMBL/GenBank/DDBJ whole genome shotgun (WGS) entry which is preliminary data.</text>
</comment>
<gene>
    <name evidence="1" type="ORF">BOTCAL_0204g00020</name>
</gene>
<keyword evidence="2" id="KW-1185">Reference proteome</keyword>
<evidence type="ECO:0000313" key="1">
    <source>
        <dbReference type="EMBL" id="TEY58645.1"/>
    </source>
</evidence>